<evidence type="ECO:0000256" key="2">
    <source>
        <dbReference type="ARBA" id="ARBA00012438"/>
    </source>
</evidence>
<evidence type="ECO:0000313" key="11">
    <source>
        <dbReference type="Proteomes" id="UP001589844"/>
    </source>
</evidence>
<reference evidence="10 11" key="1">
    <citation type="submission" date="2024-09" db="EMBL/GenBank/DDBJ databases">
        <authorList>
            <person name="Sun Q."/>
            <person name="Mori K."/>
        </authorList>
    </citation>
    <scope>NUCLEOTIDE SEQUENCE [LARGE SCALE GENOMIC DNA]</scope>
    <source>
        <strain evidence="10 11">CCM 8677</strain>
    </source>
</reference>
<dbReference type="EMBL" id="JBHLXJ010000009">
    <property type="protein sequence ID" value="MFC0349908.1"/>
    <property type="molecule type" value="Genomic_DNA"/>
</dbReference>
<evidence type="ECO:0000256" key="5">
    <source>
        <dbReference type="SAM" id="Phobius"/>
    </source>
</evidence>
<dbReference type="CDD" id="cd00130">
    <property type="entry name" value="PAS"/>
    <property type="match status" value="1"/>
</dbReference>
<sequence length="1246" mass="137511">MLKFTKMMIARMCWQRLLCAWLVLLSSWSWAASTSELRFQRLSALGADQLSTLSLLQDKQGFIWIGTNNAGLYRFNGYQSDKYLSQATNPASLPHDRISALFEDRDGSIWVGTQNGLARFNAESNDFTRFTPKAGLANQGIIKAIVSDGQSGFWLATWGGLQHFDTRSNTFTLYTHNPSESTSLATNDLNAIAVDKRGGVWAGTWPAGIDYLAPGAKTFQHFRVDDERAPDSKLNIVRSMLLDDQGKLWMGTENGVVLWNTAEDWSTRRRLDSPASRVNAIYADKHGTVWAATLSAGLLKWDVATSQFVQFVKHAIDPYSLPSDDVRAILHDRGGMLWVATLTDGIALANLNSKGFKRIIPFDADLQNPRPNNALLRMTGAPDGRLWLSSNSGVALFDVSSGKVLKQFRYDKNRPGSLSNDLAYSLYQQKDGPLWVGTSVGLNRLNLNSSDLNDLASSGTSPSRSKPGKSLASSAEFTTFHFDSIADDYINTIAPGDEGILWLGTGNSLIRFDIRTNTHIKYVPDPTNPESRSAKGTTTILQDKLGRLWVGAEWVGGGLDMLDNSQGKFKHFRHDPNDKSSISAENISSLHQDAKGRIWVGAVNGLNQILTAQDGSIQFRHYAGKDSVGLAKIVAIESDLSGRLWLSTVNGLIRFDPDSGATEHFTVSDGLSDSFSGPSYRSADGTLYFGGAKGMTLVSPDEVSSRSSAPQIAITDISVFNRSLKNRPAQAELLPTGEPASGISLTGSVTAPQALRIAQQASVFSIEFAALHFTNPTQNRYAYRLRGFDQDWVEVDADHRNATYTNLNPRQYVFEVKAANDRGIWSEQIASVNIAIPPKYWQTVWFRWLVFFLVAGVLAGIYRRRVGRLTRDQIRLESLVAVRLQELLAQQQLNRDNAERMQAILQNAADAILTTDKNWVIESCNRAGIELFGWNAEQLKGVPFSKLCTEDMTANLMQAIASKEFSDKGHSEMELQQVRADGSLFVAELSLSGFADAGQRKFILIVRDVTEQRRVERMKTQFVSTVSHELRTPLTAIRGGLGLMVGGVTGELPPAAAKLGQIALSNAERLGRLINDLLDMQKIEANMMDFNFQRIPIAELIADVLESNQAFAHKLGVYLVLESDIPRFALKVDADRFAQIMANLISNACKYSPEGGLVRLRLIQLEHQQIRIEVEDRGPGIPANFVDRIFQKFSQADASDTRAKDGTGLGLTIAKELVEKMEGKIGFYANPLGGAIFFVEFPLFSL</sequence>
<organism evidence="10 11">
    <name type="scientific">Undibacterium danionis</name>
    <dbReference type="NCBI Taxonomy" id="1812100"/>
    <lineage>
        <taxon>Bacteria</taxon>
        <taxon>Pseudomonadati</taxon>
        <taxon>Pseudomonadota</taxon>
        <taxon>Betaproteobacteria</taxon>
        <taxon>Burkholderiales</taxon>
        <taxon>Oxalobacteraceae</taxon>
        <taxon>Undibacterium</taxon>
    </lineage>
</organism>
<dbReference type="InterPro" id="IPR011110">
    <property type="entry name" value="Reg_prop"/>
</dbReference>
<dbReference type="SMART" id="SM00388">
    <property type="entry name" value="HisKA"/>
    <property type="match status" value="1"/>
</dbReference>
<evidence type="ECO:0000259" key="7">
    <source>
        <dbReference type="PROSITE" id="PS50109"/>
    </source>
</evidence>
<dbReference type="Pfam" id="PF00512">
    <property type="entry name" value="HisKA"/>
    <property type="match status" value="1"/>
</dbReference>
<dbReference type="InterPro" id="IPR003594">
    <property type="entry name" value="HATPase_dom"/>
</dbReference>
<dbReference type="InterPro" id="IPR035965">
    <property type="entry name" value="PAS-like_dom_sf"/>
</dbReference>
<keyword evidence="6" id="KW-0732">Signal</keyword>
<proteinExistence type="predicted"/>
<dbReference type="Pfam" id="PF07495">
    <property type="entry name" value="Y_Y_Y"/>
    <property type="match status" value="1"/>
</dbReference>
<dbReference type="SUPFAM" id="SSF47384">
    <property type="entry name" value="Homodimeric domain of signal transducing histidine kinase"/>
    <property type="match status" value="1"/>
</dbReference>
<dbReference type="Gene3D" id="1.10.287.130">
    <property type="match status" value="1"/>
</dbReference>
<dbReference type="PROSITE" id="PS50112">
    <property type="entry name" value="PAS"/>
    <property type="match status" value="1"/>
</dbReference>
<dbReference type="SUPFAM" id="SSF55874">
    <property type="entry name" value="ATPase domain of HSP90 chaperone/DNA topoisomerase II/histidine kinase"/>
    <property type="match status" value="1"/>
</dbReference>
<dbReference type="PROSITE" id="PS50113">
    <property type="entry name" value="PAC"/>
    <property type="match status" value="1"/>
</dbReference>
<feature type="chain" id="PRO_5045926299" description="histidine kinase" evidence="6">
    <location>
        <begin position="32"/>
        <end position="1246"/>
    </location>
</feature>
<dbReference type="RefSeq" id="WP_390211747.1">
    <property type="nucleotide sequence ID" value="NZ_JBHLXJ010000009.1"/>
</dbReference>
<dbReference type="NCBIfam" id="TIGR00229">
    <property type="entry name" value="sensory_box"/>
    <property type="match status" value="1"/>
</dbReference>
<keyword evidence="5" id="KW-0812">Transmembrane</keyword>
<dbReference type="Pfam" id="PF02518">
    <property type="entry name" value="HATPase_c"/>
    <property type="match status" value="1"/>
</dbReference>
<keyword evidence="11" id="KW-1185">Reference proteome</keyword>
<dbReference type="Gene3D" id="3.30.565.10">
    <property type="entry name" value="Histidine kinase-like ATPase, C-terminal domain"/>
    <property type="match status" value="1"/>
</dbReference>
<dbReference type="PRINTS" id="PR00344">
    <property type="entry name" value="BCTRLSENSOR"/>
</dbReference>
<dbReference type="Pfam" id="PF00989">
    <property type="entry name" value="PAS"/>
    <property type="match status" value="1"/>
</dbReference>
<dbReference type="InterPro" id="IPR003661">
    <property type="entry name" value="HisK_dim/P_dom"/>
</dbReference>
<feature type="transmembrane region" description="Helical" evidence="5">
    <location>
        <begin position="1225"/>
        <end position="1244"/>
    </location>
</feature>
<accession>A0ABV6IDK3</accession>
<dbReference type="InterPro" id="IPR013783">
    <property type="entry name" value="Ig-like_fold"/>
</dbReference>
<dbReference type="SUPFAM" id="SSF50998">
    <property type="entry name" value="Quinoprotein alcohol dehydrogenase-like"/>
    <property type="match status" value="1"/>
</dbReference>
<dbReference type="SMART" id="SM00091">
    <property type="entry name" value="PAS"/>
    <property type="match status" value="1"/>
</dbReference>
<dbReference type="InterPro" id="IPR015943">
    <property type="entry name" value="WD40/YVTN_repeat-like_dom_sf"/>
</dbReference>
<dbReference type="InterPro" id="IPR011047">
    <property type="entry name" value="Quinoprotein_ADH-like_sf"/>
</dbReference>
<keyword evidence="5" id="KW-1133">Transmembrane helix</keyword>
<feature type="coiled-coil region" evidence="4">
    <location>
        <begin position="881"/>
        <end position="908"/>
    </location>
</feature>
<comment type="catalytic activity">
    <reaction evidence="1">
        <text>ATP + protein L-histidine = ADP + protein N-phospho-L-histidine.</text>
        <dbReference type="EC" id="2.7.13.3"/>
    </reaction>
</comment>
<dbReference type="InterPro" id="IPR000014">
    <property type="entry name" value="PAS"/>
</dbReference>
<dbReference type="InterPro" id="IPR001610">
    <property type="entry name" value="PAC"/>
</dbReference>
<evidence type="ECO:0000256" key="1">
    <source>
        <dbReference type="ARBA" id="ARBA00000085"/>
    </source>
</evidence>
<dbReference type="SUPFAM" id="SSF101898">
    <property type="entry name" value="NHL repeat"/>
    <property type="match status" value="1"/>
</dbReference>
<dbReference type="InterPro" id="IPR005467">
    <property type="entry name" value="His_kinase_dom"/>
</dbReference>
<keyword evidence="3" id="KW-0597">Phosphoprotein</keyword>
<evidence type="ECO:0000256" key="6">
    <source>
        <dbReference type="SAM" id="SignalP"/>
    </source>
</evidence>
<dbReference type="InterPro" id="IPR036097">
    <property type="entry name" value="HisK_dim/P_sf"/>
</dbReference>
<keyword evidence="4" id="KW-0175">Coiled coil</keyword>
<dbReference type="InterPro" id="IPR013767">
    <property type="entry name" value="PAS_fold"/>
</dbReference>
<dbReference type="SUPFAM" id="SSF55785">
    <property type="entry name" value="PYP-like sensor domain (PAS domain)"/>
    <property type="match status" value="1"/>
</dbReference>
<feature type="transmembrane region" description="Helical" evidence="5">
    <location>
        <begin position="845"/>
        <end position="862"/>
    </location>
</feature>
<dbReference type="Pfam" id="PF07494">
    <property type="entry name" value="Reg_prop"/>
    <property type="match status" value="3"/>
</dbReference>
<dbReference type="InterPro" id="IPR000700">
    <property type="entry name" value="PAS-assoc_C"/>
</dbReference>
<dbReference type="Gene3D" id="2.130.10.10">
    <property type="entry name" value="YVTN repeat-like/Quinoprotein amine dehydrogenase"/>
    <property type="match status" value="4"/>
</dbReference>
<dbReference type="SMART" id="SM00086">
    <property type="entry name" value="PAC"/>
    <property type="match status" value="1"/>
</dbReference>
<comment type="caution">
    <text evidence="10">The sequence shown here is derived from an EMBL/GenBank/DDBJ whole genome shotgun (WGS) entry which is preliminary data.</text>
</comment>
<evidence type="ECO:0000256" key="3">
    <source>
        <dbReference type="ARBA" id="ARBA00022553"/>
    </source>
</evidence>
<dbReference type="EC" id="2.7.13.3" evidence="2"/>
<dbReference type="SMART" id="SM00387">
    <property type="entry name" value="HATPase_c"/>
    <property type="match status" value="1"/>
</dbReference>
<feature type="domain" description="PAS" evidence="8">
    <location>
        <begin position="897"/>
        <end position="941"/>
    </location>
</feature>
<evidence type="ECO:0000313" key="10">
    <source>
        <dbReference type="EMBL" id="MFC0349908.1"/>
    </source>
</evidence>
<protein>
    <recommendedName>
        <fullName evidence="2">histidine kinase</fullName>
        <ecNumber evidence="2">2.7.13.3</ecNumber>
    </recommendedName>
</protein>
<dbReference type="Proteomes" id="UP001589844">
    <property type="component" value="Unassembled WGS sequence"/>
</dbReference>
<evidence type="ECO:0000259" key="9">
    <source>
        <dbReference type="PROSITE" id="PS50113"/>
    </source>
</evidence>
<dbReference type="Gene3D" id="3.30.450.20">
    <property type="entry name" value="PAS domain"/>
    <property type="match status" value="1"/>
</dbReference>
<feature type="domain" description="PAC" evidence="9">
    <location>
        <begin position="971"/>
        <end position="1021"/>
    </location>
</feature>
<dbReference type="InterPro" id="IPR036890">
    <property type="entry name" value="HATPase_C_sf"/>
</dbReference>
<evidence type="ECO:0000256" key="4">
    <source>
        <dbReference type="SAM" id="Coils"/>
    </source>
</evidence>
<dbReference type="PROSITE" id="PS50109">
    <property type="entry name" value="HIS_KIN"/>
    <property type="match status" value="1"/>
</dbReference>
<dbReference type="InterPro" id="IPR011123">
    <property type="entry name" value="Y_Y_Y"/>
</dbReference>
<gene>
    <name evidence="10" type="ORF">ACFFJH_08820</name>
</gene>
<dbReference type="InterPro" id="IPR004358">
    <property type="entry name" value="Sig_transdc_His_kin-like_C"/>
</dbReference>
<dbReference type="CDD" id="cd00082">
    <property type="entry name" value="HisKA"/>
    <property type="match status" value="1"/>
</dbReference>
<evidence type="ECO:0000259" key="8">
    <source>
        <dbReference type="PROSITE" id="PS50112"/>
    </source>
</evidence>
<name>A0ABV6IDK3_9BURK</name>
<keyword evidence="5" id="KW-0472">Membrane</keyword>
<dbReference type="PANTHER" id="PTHR43547">
    <property type="entry name" value="TWO-COMPONENT HISTIDINE KINASE"/>
    <property type="match status" value="1"/>
</dbReference>
<feature type="signal peptide" evidence="6">
    <location>
        <begin position="1"/>
        <end position="31"/>
    </location>
</feature>
<dbReference type="PANTHER" id="PTHR43547:SF2">
    <property type="entry name" value="HYBRID SIGNAL TRANSDUCTION HISTIDINE KINASE C"/>
    <property type="match status" value="1"/>
</dbReference>
<feature type="domain" description="Histidine kinase" evidence="7">
    <location>
        <begin position="1025"/>
        <end position="1245"/>
    </location>
</feature>
<dbReference type="Gene3D" id="2.60.40.10">
    <property type="entry name" value="Immunoglobulins"/>
    <property type="match status" value="1"/>
</dbReference>